<name>A0A0S2MUM4_9CAUD</name>
<protein>
    <submittedName>
        <fullName evidence="2">Uncharacterized protein</fullName>
    </submittedName>
</protein>
<reference evidence="3" key="1">
    <citation type="submission" date="2015-11" db="EMBL/GenBank/DDBJ databases">
        <authorList>
            <person name="Sharaf A."/>
            <person name="Marie M.E."/>
            <person name="Esson H."/>
            <person name="El-Afifi I.S."/>
            <person name="Hammad M.A."/>
        </authorList>
    </citation>
    <scope>NUCLEOTIDE SEQUENCE [LARGE SCALE GENOMIC DNA]</scope>
</reference>
<dbReference type="EMBL" id="KT995480">
    <property type="protein sequence ID" value="ALO79591.1"/>
    <property type="molecule type" value="Genomic_DNA"/>
</dbReference>
<evidence type="ECO:0000313" key="3">
    <source>
        <dbReference type="Proteomes" id="UP000225963"/>
    </source>
</evidence>
<dbReference type="Proteomes" id="UP000225963">
    <property type="component" value="Segment"/>
</dbReference>
<evidence type="ECO:0000256" key="1">
    <source>
        <dbReference type="SAM" id="MobiDB-lite"/>
    </source>
</evidence>
<accession>A0A0S2MUM4</accession>
<dbReference type="OrthoDB" id="6187at10239"/>
<evidence type="ECO:0000313" key="2">
    <source>
        <dbReference type="EMBL" id="ALO79591.1"/>
    </source>
</evidence>
<proteinExistence type="predicted"/>
<organism evidence="2 3">
    <name type="scientific">Bacillus phage BM15</name>
    <dbReference type="NCBI Taxonomy" id="1755680"/>
    <lineage>
        <taxon>Viruses</taxon>
        <taxon>Duplodnaviria</taxon>
        <taxon>Heunggongvirae</taxon>
        <taxon>Uroviricota</taxon>
        <taxon>Caudoviricetes</taxon>
        <taxon>Herelleviridae</taxon>
        <taxon>Bastillevirinae</taxon>
        <taxon>Caeruleovirus</taxon>
        <taxon>Caeruleovirus BM15</taxon>
    </lineage>
</organism>
<sequence>MGKWKDRIWFHKSKEETGLRCWLHWGDAVWHYEGYTFKNANKLGFNIDVGGDENDLSFSLGIKGLFTFYFGVDGLLPRKWKYKHLPVTRNYGISAFDEYISIEFHRDDYGHEEGWRGFHKMINWKNIIFGKDKYTEEEIHTMRGYVRMPEGDYAATIRAYNATWTRKRFVDPVTITRYEITPDIPIPEPGKGENGWDQEDDATFCTTIRADSVSDALFRMAQSIMRTRERREGKNWVPEAGFSDKLNQPL</sequence>
<keyword evidence="3" id="KW-1185">Reference proteome</keyword>
<gene>
    <name evidence="2" type="ORF">BM10_187</name>
</gene>
<feature type="region of interest" description="Disordered" evidence="1">
    <location>
        <begin position="229"/>
        <end position="250"/>
    </location>
</feature>